<organism evidence="6 7">
    <name type="scientific">Photobacterium profundum (strain SS9)</name>
    <dbReference type="NCBI Taxonomy" id="298386"/>
    <lineage>
        <taxon>Bacteria</taxon>
        <taxon>Pseudomonadati</taxon>
        <taxon>Pseudomonadota</taxon>
        <taxon>Gammaproteobacteria</taxon>
        <taxon>Vibrionales</taxon>
        <taxon>Vibrionaceae</taxon>
        <taxon>Photobacterium</taxon>
    </lineage>
</organism>
<dbReference type="Gene3D" id="3.40.50.2300">
    <property type="match status" value="2"/>
</dbReference>
<reference evidence="7" key="1">
    <citation type="journal article" date="2005" name="Science">
        <title>Life at depth: Photobacterium profundum genome sequence and expression analysis.</title>
        <authorList>
            <person name="Vezzi A."/>
            <person name="Campanaro S."/>
            <person name="D'Angelo M."/>
            <person name="Simonato F."/>
            <person name="Vitulo N."/>
            <person name="Lauro F.M."/>
            <person name="Cestaro A."/>
            <person name="Malacrida G."/>
            <person name="Simionati B."/>
            <person name="Cannata N."/>
            <person name="Romualdi C."/>
            <person name="Bartlett D.H."/>
            <person name="Valle G."/>
        </authorList>
    </citation>
    <scope>NUCLEOTIDE SEQUENCE [LARGE SCALE GENOMIC DNA]</scope>
    <source>
        <strain evidence="7">ATCC BAA-1253 / SS9</strain>
    </source>
</reference>
<dbReference type="PANTHER" id="PTHR30146">
    <property type="entry name" value="LACI-RELATED TRANSCRIPTIONAL REPRESSOR"/>
    <property type="match status" value="1"/>
</dbReference>
<dbReference type="EMBL" id="CR378681">
    <property type="protein sequence ID" value="CAG23848.1"/>
    <property type="molecule type" value="Genomic_DNA"/>
</dbReference>
<keyword evidence="1" id="KW-0805">Transcription regulation</keyword>
<proteinExistence type="predicted"/>
<dbReference type="InterPro" id="IPR046335">
    <property type="entry name" value="LacI/GalR-like_sensor"/>
</dbReference>
<dbReference type="CDD" id="cd06267">
    <property type="entry name" value="PBP1_LacI_sugar_binding-like"/>
    <property type="match status" value="1"/>
</dbReference>
<dbReference type="Gene3D" id="1.10.260.40">
    <property type="entry name" value="lambda repressor-like DNA-binding domains"/>
    <property type="match status" value="1"/>
</dbReference>
<dbReference type="Pfam" id="PF00356">
    <property type="entry name" value="LacI"/>
    <property type="match status" value="1"/>
</dbReference>
<feature type="domain" description="HTH lacI-type" evidence="5">
    <location>
        <begin position="2"/>
        <end position="56"/>
    </location>
</feature>
<dbReference type="GO" id="GO:0000976">
    <property type="term" value="F:transcription cis-regulatory region binding"/>
    <property type="evidence" value="ECO:0007669"/>
    <property type="project" value="TreeGrafter"/>
</dbReference>
<dbReference type="eggNOG" id="COG1609">
    <property type="taxonomic scope" value="Bacteria"/>
</dbReference>
<evidence type="ECO:0000259" key="5">
    <source>
        <dbReference type="PROSITE" id="PS50932"/>
    </source>
</evidence>
<keyword evidence="2" id="KW-0238">DNA-binding</keyword>
<dbReference type="InterPro" id="IPR010982">
    <property type="entry name" value="Lambda_DNA-bd_dom_sf"/>
</dbReference>
<dbReference type="SUPFAM" id="SSF53822">
    <property type="entry name" value="Periplasmic binding protein-like I"/>
    <property type="match status" value="1"/>
</dbReference>
<accession>Q6LFT2</accession>
<dbReference type="HOGENOM" id="CLU_037628_6_1_6"/>
<keyword evidence="3" id="KW-0804">Transcription</keyword>
<dbReference type="PANTHER" id="PTHR30146:SF67">
    <property type="entry name" value="HTH-TYPE TRANSCRIPTIONAL REGULATOR ASCG"/>
    <property type="match status" value="1"/>
</dbReference>
<evidence type="ECO:0000256" key="4">
    <source>
        <dbReference type="SAM" id="MobiDB-lite"/>
    </source>
</evidence>
<name>Q6LFT2_PHOPR</name>
<evidence type="ECO:0000256" key="3">
    <source>
        <dbReference type="ARBA" id="ARBA00023163"/>
    </source>
</evidence>
<evidence type="ECO:0000256" key="1">
    <source>
        <dbReference type="ARBA" id="ARBA00023015"/>
    </source>
</evidence>
<dbReference type="InterPro" id="IPR028082">
    <property type="entry name" value="Peripla_BP_I"/>
</dbReference>
<feature type="region of interest" description="Disordered" evidence="4">
    <location>
        <begin position="299"/>
        <end position="324"/>
    </location>
</feature>
<dbReference type="SUPFAM" id="SSF47413">
    <property type="entry name" value="lambda repressor-like DNA-binding domains"/>
    <property type="match status" value="1"/>
</dbReference>
<dbReference type="CDD" id="cd01392">
    <property type="entry name" value="HTH_LacI"/>
    <property type="match status" value="1"/>
</dbReference>
<dbReference type="RefSeq" id="WP_011221982.1">
    <property type="nucleotide sequence ID" value="NC_006371.1"/>
</dbReference>
<dbReference type="SMART" id="SM00354">
    <property type="entry name" value="HTH_LACI"/>
    <property type="match status" value="1"/>
</dbReference>
<keyword evidence="7" id="KW-1185">Reference proteome</keyword>
<dbReference type="Pfam" id="PF13377">
    <property type="entry name" value="Peripla_BP_3"/>
    <property type="match status" value="1"/>
</dbReference>
<evidence type="ECO:0000313" key="7">
    <source>
        <dbReference type="Proteomes" id="UP000000593"/>
    </source>
</evidence>
<evidence type="ECO:0000256" key="2">
    <source>
        <dbReference type="ARBA" id="ARBA00023125"/>
    </source>
</evidence>
<dbReference type="PROSITE" id="PS50932">
    <property type="entry name" value="HTH_LACI_2"/>
    <property type="match status" value="1"/>
</dbReference>
<gene>
    <name evidence="6" type="ordered locus">PBPRB2003</name>
</gene>
<dbReference type="STRING" id="298386.PBPRB2003"/>
<dbReference type="InterPro" id="IPR000843">
    <property type="entry name" value="HTH_LacI"/>
</dbReference>
<dbReference type="KEGG" id="ppr:PBPRB2003"/>
<dbReference type="GO" id="GO:0003700">
    <property type="term" value="F:DNA-binding transcription factor activity"/>
    <property type="evidence" value="ECO:0007669"/>
    <property type="project" value="TreeGrafter"/>
</dbReference>
<dbReference type="AlphaFoldDB" id="Q6LFT2"/>
<evidence type="ECO:0000313" key="6">
    <source>
        <dbReference type="EMBL" id="CAG23848.1"/>
    </source>
</evidence>
<dbReference type="Proteomes" id="UP000000593">
    <property type="component" value="Chromosome 2"/>
</dbReference>
<sequence length="324" mass="35381">MATITDVSRLANVSKATVSRVLSGTRGVREDSRQAVLRAADELQYKPNAAAQALAGKASEYVGVILSSADAGRISSYLPLIAKGLQKYSKHMLVHFAETREEQKALVNELGNGHCSAIILIGGKDADLQSDKLIHLDGVALDSPYSIGFNYSFAAESACRFLMSKGHRNIALIIDSNKDASSLKTVEGYKLALQNQALPFNRQLVVETNSNPEEAVMALLNSYTQFSAVVVMHDSHAAHAMRLFREFNLAVPQEVSIISIEDSELAGQLNPPLTCISFPSEQLVDESMRMLGELLNNRPTQVQEQEQRALSGRLISRESVSTHR</sequence>
<protein>
    <submittedName>
        <fullName evidence="6">Transcriptional regulator</fullName>
    </submittedName>
</protein>